<evidence type="ECO:0000259" key="7">
    <source>
        <dbReference type="PROSITE" id="PS50885"/>
    </source>
</evidence>
<dbReference type="Pfam" id="PF00015">
    <property type="entry name" value="MCPsignal"/>
    <property type="match status" value="1"/>
</dbReference>
<dbReference type="PANTHER" id="PTHR32089:SF112">
    <property type="entry name" value="LYSOZYME-LIKE PROTEIN-RELATED"/>
    <property type="match status" value="1"/>
</dbReference>
<dbReference type="RefSeq" id="WP_183633696.1">
    <property type="nucleotide sequence ID" value="NZ_BAABLE010000011.1"/>
</dbReference>
<dbReference type="InterPro" id="IPR004089">
    <property type="entry name" value="MCPsignal_dom"/>
</dbReference>
<dbReference type="PROSITE" id="PS50885">
    <property type="entry name" value="HAMP"/>
    <property type="match status" value="1"/>
</dbReference>
<keyword evidence="2 4" id="KW-0807">Transducer</keyword>
<comment type="caution">
    <text evidence="8">The sequence shown here is derived from an EMBL/GenBank/DDBJ whole genome shotgun (WGS) entry which is preliminary data.</text>
</comment>
<keyword evidence="9" id="KW-1185">Reference proteome</keyword>
<dbReference type="SMART" id="SM00283">
    <property type="entry name" value="MA"/>
    <property type="match status" value="1"/>
</dbReference>
<organism evidence="8 9">
    <name type="scientific">Niveibacterium umoris</name>
    <dbReference type="NCBI Taxonomy" id="1193620"/>
    <lineage>
        <taxon>Bacteria</taxon>
        <taxon>Pseudomonadati</taxon>
        <taxon>Pseudomonadota</taxon>
        <taxon>Betaproteobacteria</taxon>
        <taxon>Rhodocyclales</taxon>
        <taxon>Rhodocyclaceae</taxon>
        <taxon>Niveibacterium</taxon>
    </lineage>
</organism>
<dbReference type="GO" id="GO:0006935">
    <property type="term" value="P:chemotaxis"/>
    <property type="evidence" value="ECO:0007669"/>
    <property type="project" value="UniProtKB-ARBA"/>
</dbReference>
<dbReference type="InterPro" id="IPR003660">
    <property type="entry name" value="HAMP_dom"/>
</dbReference>
<feature type="domain" description="Methyl-accepting transducer" evidence="6">
    <location>
        <begin position="267"/>
        <end position="503"/>
    </location>
</feature>
<dbReference type="FunFam" id="1.10.287.950:FF:000001">
    <property type="entry name" value="Methyl-accepting chemotaxis sensory transducer"/>
    <property type="match status" value="1"/>
</dbReference>
<dbReference type="SMART" id="SM00304">
    <property type="entry name" value="HAMP"/>
    <property type="match status" value="1"/>
</dbReference>
<comment type="subcellular location">
    <subcellularLocation>
        <location evidence="1">Membrane</location>
    </subcellularLocation>
</comment>
<evidence type="ECO:0000256" key="1">
    <source>
        <dbReference type="ARBA" id="ARBA00004370"/>
    </source>
</evidence>
<keyword evidence="5" id="KW-0472">Membrane</keyword>
<dbReference type="AlphaFoldDB" id="A0A840BKL3"/>
<keyword evidence="5" id="KW-0812">Transmembrane</keyword>
<accession>A0A840BKL3</accession>
<comment type="similarity">
    <text evidence="3">Belongs to the methyl-accepting chemotaxis (MCP) protein family.</text>
</comment>
<reference evidence="8 9" key="1">
    <citation type="submission" date="2020-08" db="EMBL/GenBank/DDBJ databases">
        <title>Genomic Encyclopedia of Type Strains, Phase IV (KMG-IV): sequencing the most valuable type-strain genomes for metagenomic binning, comparative biology and taxonomic classification.</title>
        <authorList>
            <person name="Goeker M."/>
        </authorList>
    </citation>
    <scope>NUCLEOTIDE SEQUENCE [LARGE SCALE GENOMIC DNA]</scope>
    <source>
        <strain evidence="8 9">DSM 106739</strain>
    </source>
</reference>
<proteinExistence type="inferred from homology"/>
<dbReference type="Pfam" id="PF00672">
    <property type="entry name" value="HAMP"/>
    <property type="match status" value="1"/>
</dbReference>
<dbReference type="Gene3D" id="1.10.287.950">
    <property type="entry name" value="Methyl-accepting chemotaxis protein"/>
    <property type="match status" value="1"/>
</dbReference>
<dbReference type="GO" id="GO:0016020">
    <property type="term" value="C:membrane"/>
    <property type="evidence" value="ECO:0007669"/>
    <property type="project" value="UniProtKB-SubCell"/>
</dbReference>
<evidence type="ECO:0000256" key="5">
    <source>
        <dbReference type="SAM" id="Phobius"/>
    </source>
</evidence>
<dbReference type="InterPro" id="IPR024478">
    <property type="entry name" value="HlyB_4HB_MCP"/>
</dbReference>
<evidence type="ECO:0000256" key="2">
    <source>
        <dbReference type="ARBA" id="ARBA00023224"/>
    </source>
</evidence>
<dbReference type="Proteomes" id="UP000561045">
    <property type="component" value="Unassembled WGS sequence"/>
</dbReference>
<dbReference type="EMBL" id="JACIET010000001">
    <property type="protein sequence ID" value="MBB4012162.1"/>
    <property type="molecule type" value="Genomic_DNA"/>
</dbReference>
<feature type="domain" description="HAMP" evidence="7">
    <location>
        <begin position="209"/>
        <end position="262"/>
    </location>
</feature>
<dbReference type="GO" id="GO:0007165">
    <property type="term" value="P:signal transduction"/>
    <property type="evidence" value="ECO:0007669"/>
    <property type="project" value="UniProtKB-KW"/>
</dbReference>
<evidence type="ECO:0000313" key="9">
    <source>
        <dbReference type="Proteomes" id="UP000561045"/>
    </source>
</evidence>
<evidence type="ECO:0000256" key="3">
    <source>
        <dbReference type="ARBA" id="ARBA00029447"/>
    </source>
</evidence>
<dbReference type="Pfam" id="PF12729">
    <property type="entry name" value="4HB_MCP_1"/>
    <property type="match status" value="1"/>
</dbReference>
<evidence type="ECO:0000259" key="6">
    <source>
        <dbReference type="PROSITE" id="PS50111"/>
    </source>
</evidence>
<protein>
    <submittedName>
        <fullName evidence="8">Methyl-accepting chemotaxis protein</fullName>
    </submittedName>
</protein>
<keyword evidence="5" id="KW-1133">Transmembrane helix</keyword>
<evidence type="ECO:0000256" key="4">
    <source>
        <dbReference type="PROSITE-ProRule" id="PRU00284"/>
    </source>
</evidence>
<evidence type="ECO:0000313" key="8">
    <source>
        <dbReference type="EMBL" id="MBB4012162.1"/>
    </source>
</evidence>
<dbReference type="CDD" id="cd06225">
    <property type="entry name" value="HAMP"/>
    <property type="match status" value="1"/>
</dbReference>
<gene>
    <name evidence="8" type="ORF">GGR36_001470</name>
</gene>
<dbReference type="PANTHER" id="PTHR32089">
    <property type="entry name" value="METHYL-ACCEPTING CHEMOTAXIS PROTEIN MCPB"/>
    <property type="match status" value="1"/>
</dbReference>
<sequence>MNLTIARRLWLMVGIAVAALLVVGLNGVRVASQLGTALDDVNDNILPSYAVLQEATNQTLRLRVRALQHIILTDAAKKTEMEGRIAKSLEGAEKQLKDYEKLVVDETDKKMLADDVAAFGDYKAYLSEVLKLSNAGDTAGATALATTRGSETGNKLVDLLGKHVEYNNKLAATAHESAQAMQKQGLALAWTLSLGCSAALAILGFVLVQRISKSLNAVEHTVTRIDNELDFTLRVPVSGQDEVARTAAAVNRLLEKLQASLGSIAQATRSVASSASEMATTSDQVATAAAAESESAASMAAAVEQLTVSINHVGERSMDASAHSSESGRLAADGVKIIAQTVGDIDEIARRVGEASDRITTLESQSQDISKVVQVIKEVADQTNLLALNAAIEAARAGEQGRGFAVVADEVRKLAERTATSTQVITRTIDAMRQSAREASGSMGGAVETVNASVERARDASNAIQQIGASSGQAVAMVQEISSAIREQSTASTSIAQSVERVAQMADESAAAAAGSADTARELDRIARDMQQTVSRYRV</sequence>
<name>A0A840BKL3_9RHOO</name>
<dbReference type="PROSITE" id="PS50111">
    <property type="entry name" value="CHEMOTAXIS_TRANSDUC_2"/>
    <property type="match status" value="1"/>
</dbReference>
<dbReference type="CDD" id="cd11386">
    <property type="entry name" value="MCP_signal"/>
    <property type="match status" value="1"/>
</dbReference>
<dbReference type="SUPFAM" id="SSF58104">
    <property type="entry name" value="Methyl-accepting chemotaxis protein (MCP) signaling domain"/>
    <property type="match status" value="1"/>
</dbReference>
<feature type="transmembrane region" description="Helical" evidence="5">
    <location>
        <begin position="187"/>
        <end position="208"/>
    </location>
</feature>